<accession>A0AAV9F0C8</accession>
<dbReference type="PANTHER" id="PTHR48040:SF18">
    <property type="entry name" value="PLEIOTROPIC DRUG RESISTANCE PROTEIN 3-LIKE ISOFORM X1"/>
    <property type="match status" value="1"/>
</dbReference>
<evidence type="ECO:0000259" key="6">
    <source>
        <dbReference type="Pfam" id="PF01061"/>
    </source>
</evidence>
<keyword evidence="3 5" id="KW-1133">Transmembrane helix</keyword>
<dbReference type="InterPro" id="IPR013525">
    <property type="entry name" value="ABC2_TM"/>
</dbReference>
<evidence type="ECO:0000313" key="7">
    <source>
        <dbReference type="EMBL" id="KAK1319196.1"/>
    </source>
</evidence>
<comment type="caution">
    <text evidence="7">The sequence shown here is derived from an EMBL/GenBank/DDBJ whole genome shotgun (WGS) entry which is preliminary data.</text>
</comment>
<evidence type="ECO:0000256" key="2">
    <source>
        <dbReference type="ARBA" id="ARBA00022692"/>
    </source>
</evidence>
<evidence type="ECO:0000256" key="3">
    <source>
        <dbReference type="ARBA" id="ARBA00022989"/>
    </source>
</evidence>
<dbReference type="GO" id="GO:0140359">
    <property type="term" value="F:ABC-type transporter activity"/>
    <property type="evidence" value="ECO:0007669"/>
    <property type="project" value="InterPro"/>
</dbReference>
<organism evidence="7 8">
    <name type="scientific">Acorus calamus</name>
    <name type="common">Sweet flag</name>
    <dbReference type="NCBI Taxonomy" id="4465"/>
    <lineage>
        <taxon>Eukaryota</taxon>
        <taxon>Viridiplantae</taxon>
        <taxon>Streptophyta</taxon>
        <taxon>Embryophyta</taxon>
        <taxon>Tracheophyta</taxon>
        <taxon>Spermatophyta</taxon>
        <taxon>Magnoliopsida</taxon>
        <taxon>Liliopsida</taxon>
        <taxon>Acoraceae</taxon>
        <taxon>Acorus</taxon>
    </lineage>
</organism>
<sequence length="331" mass="38451">MAETQIRSLSSTRYRSSSLRSAASSSADVAEEMRDLDEVELRWAAIERHPTYRHNIYRIKYTVSEIHQCTRTRVSLFEVTDRDGGKIPVDVMRLGAVERHVLMEKLIRHIERDNQRLLEKMKQLNDGCGVDHGSIVSDGRMILMKRGGQIIYSGPLGQHSNKLIEYFEAIPGVVKIKDNYNPATWVLEVTSSSMELQLGVDFAHLYRESLLYQNNKEMVKQLSKPPIGSEDLHFSTRYPQSGWEQFKACLWKQNLSYWRNPAYNLVRIIFMIVSSVLIGAVFWKHGGRINLHSDYISSKVFWYFYTMFSTLLYFNYFGMLLMALTPNIQNR</sequence>
<keyword evidence="4 5" id="KW-0472">Membrane</keyword>
<dbReference type="PANTHER" id="PTHR48040">
    <property type="entry name" value="PLEIOTROPIC DRUG RESISTANCE PROTEIN 1-LIKE ISOFORM X1"/>
    <property type="match status" value="1"/>
</dbReference>
<feature type="transmembrane region" description="Helical" evidence="5">
    <location>
        <begin position="302"/>
        <end position="324"/>
    </location>
</feature>
<dbReference type="AlphaFoldDB" id="A0AAV9F0C8"/>
<feature type="transmembrane region" description="Helical" evidence="5">
    <location>
        <begin position="262"/>
        <end position="282"/>
    </location>
</feature>
<dbReference type="GO" id="GO:0016020">
    <property type="term" value="C:membrane"/>
    <property type="evidence" value="ECO:0007669"/>
    <property type="project" value="UniProtKB-SubCell"/>
</dbReference>
<dbReference type="Proteomes" id="UP001180020">
    <property type="component" value="Unassembled WGS sequence"/>
</dbReference>
<keyword evidence="2 5" id="KW-0812">Transmembrane</keyword>
<reference evidence="7" key="1">
    <citation type="journal article" date="2023" name="Nat. Commun.">
        <title>Diploid and tetraploid genomes of Acorus and the evolution of monocots.</title>
        <authorList>
            <person name="Ma L."/>
            <person name="Liu K.W."/>
            <person name="Li Z."/>
            <person name="Hsiao Y.Y."/>
            <person name="Qi Y."/>
            <person name="Fu T."/>
            <person name="Tang G.D."/>
            <person name="Zhang D."/>
            <person name="Sun W.H."/>
            <person name="Liu D.K."/>
            <person name="Li Y."/>
            <person name="Chen G.Z."/>
            <person name="Liu X.D."/>
            <person name="Liao X.Y."/>
            <person name="Jiang Y.T."/>
            <person name="Yu X."/>
            <person name="Hao Y."/>
            <person name="Huang J."/>
            <person name="Zhao X.W."/>
            <person name="Ke S."/>
            <person name="Chen Y.Y."/>
            <person name="Wu W.L."/>
            <person name="Hsu J.L."/>
            <person name="Lin Y.F."/>
            <person name="Huang M.D."/>
            <person name="Li C.Y."/>
            <person name="Huang L."/>
            <person name="Wang Z.W."/>
            <person name="Zhao X."/>
            <person name="Zhong W.Y."/>
            <person name="Peng D.H."/>
            <person name="Ahmad S."/>
            <person name="Lan S."/>
            <person name="Zhang J.S."/>
            <person name="Tsai W.C."/>
            <person name="Van de Peer Y."/>
            <person name="Liu Z.J."/>
        </authorList>
    </citation>
    <scope>NUCLEOTIDE SEQUENCE</scope>
    <source>
        <strain evidence="7">CP</strain>
    </source>
</reference>
<name>A0AAV9F0C8_ACOCL</name>
<dbReference type="EMBL" id="JAUJYO010000004">
    <property type="protein sequence ID" value="KAK1319196.1"/>
    <property type="molecule type" value="Genomic_DNA"/>
</dbReference>
<comment type="subcellular location">
    <subcellularLocation>
        <location evidence="1">Membrane</location>
        <topology evidence="1">Multi-pass membrane protein</topology>
    </subcellularLocation>
</comment>
<keyword evidence="8" id="KW-1185">Reference proteome</keyword>
<evidence type="ECO:0000256" key="1">
    <source>
        <dbReference type="ARBA" id="ARBA00004141"/>
    </source>
</evidence>
<proteinExistence type="predicted"/>
<gene>
    <name evidence="7" type="primary">ABCG33</name>
    <name evidence="7" type="ORF">QJS10_CPB04g01084</name>
</gene>
<evidence type="ECO:0000313" key="8">
    <source>
        <dbReference type="Proteomes" id="UP001180020"/>
    </source>
</evidence>
<feature type="domain" description="ABC-2 type transporter transmembrane" evidence="6">
    <location>
        <begin position="244"/>
        <end position="286"/>
    </location>
</feature>
<evidence type="ECO:0000256" key="4">
    <source>
        <dbReference type="ARBA" id="ARBA00023136"/>
    </source>
</evidence>
<reference evidence="7" key="2">
    <citation type="submission" date="2023-06" db="EMBL/GenBank/DDBJ databases">
        <authorList>
            <person name="Ma L."/>
            <person name="Liu K.-W."/>
            <person name="Li Z."/>
            <person name="Hsiao Y.-Y."/>
            <person name="Qi Y."/>
            <person name="Fu T."/>
            <person name="Tang G."/>
            <person name="Zhang D."/>
            <person name="Sun W.-H."/>
            <person name="Liu D.-K."/>
            <person name="Li Y."/>
            <person name="Chen G.-Z."/>
            <person name="Liu X.-D."/>
            <person name="Liao X.-Y."/>
            <person name="Jiang Y.-T."/>
            <person name="Yu X."/>
            <person name="Hao Y."/>
            <person name="Huang J."/>
            <person name="Zhao X.-W."/>
            <person name="Ke S."/>
            <person name="Chen Y.-Y."/>
            <person name="Wu W.-L."/>
            <person name="Hsu J.-L."/>
            <person name="Lin Y.-F."/>
            <person name="Huang M.-D."/>
            <person name="Li C.-Y."/>
            <person name="Huang L."/>
            <person name="Wang Z.-W."/>
            <person name="Zhao X."/>
            <person name="Zhong W.-Y."/>
            <person name="Peng D.-H."/>
            <person name="Ahmad S."/>
            <person name="Lan S."/>
            <person name="Zhang J.-S."/>
            <person name="Tsai W.-C."/>
            <person name="Van De Peer Y."/>
            <person name="Liu Z.-J."/>
        </authorList>
    </citation>
    <scope>NUCLEOTIDE SEQUENCE</scope>
    <source>
        <strain evidence="7">CP</strain>
        <tissue evidence="7">Leaves</tissue>
    </source>
</reference>
<protein>
    <submittedName>
        <fullName evidence="7">ABC transporter G family member 33</fullName>
    </submittedName>
</protein>
<dbReference type="Pfam" id="PF01061">
    <property type="entry name" value="ABC2_membrane"/>
    <property type="match status" value="1"/>
</dbReference>
<evidence type="ECO:0000256" key="5">
    <source>
        <dbReference type="SAM" id="Phobius"/>
    </source>
</evidence>